<dbReference type="Gene3D" id="3.40.630.30">
    <property type="match status" value="1"/>
</dbReference>
<dbReference type="EMBL" id="MN739460">
    <property type="protein sequence ID" value="QHT05870.1"/>
    <property type="molecule type" value="Genomic_DNA"/>
</dbReference>
<sequence>MLSGWKIINKTHYTIINNNSKNLTDIEYFNSFIYQIYNKMAFKIFDNNLVICKPNTMMGNYNFIRYCNTNISSDVSNKLLESGFTLRGSDIKGKKDKFGDECIYCTKTCIEKKGKSFSRFRNILKRYKLHFDTIYKTGYNDDIDFVVKQWSKHNNSKHQIKLLDVIKQFLNIVNITRIYYKDQIVGFSIVEIINKNNGIIIQRLINPEIKNIIIEPNILIHYCDCLNNPNMFLNIGASRNKNIKIAKQKLKPFRFLKINRLVSKKKFTKEDWSYFKKELL</sequence>
<accession>A0A6C0CPT5</accession>
<reference evidence="1" key="1">
    <citation type="journal article" date="2020" name="Nature">
        <title>Giant virus diversity and host interactions through global metagenomics.</title>
        <authorList>
            <person name="Schulz F."/>
            <person name="Roux S."/>
            <person name="Paez-Espino D."/>
            <person name="Jungbluth S."/>
            <person name="Walsh D.A."/>
            <person name="Denef V.J."/>
            <person name="McMahon K.D."/>
            <person name="Konstantinidis K.T."/>
            <person name="Eloe-Fadrosh E.A."/>
            <person name="Kyrpides N.C."/>
            <person name="Woyke T."/>
        </authorList>
    </citation>
    <scope>NUCLEOTIDE SEQUENCE</scope>
    <source>
        <strain evidence="1">GVMAG-M-3300021425-14</strain>
    </source>
</reference>
<dbReference type="AlphaFoldDB" id="A0A6C0CPT5"/>
<name>A0A6C0CPT5_9ZZZZ</name>
<evidence type="ECO:0000313" key="1">
    <source>
        <dbReference type="EMBL" id="QHT05870.1"/>
    </source>
</evidence>
<proteinExistence type="predicted"/>
<protein>
    <submittedName>
        <fullName evidence="1">Uncharacterized protein</fullName>
    </submittedName>
</protein>
<organism evidence="1">
    <name type="scientific">viral metagenome</name>
    <dbReference type="NCBI Taxonomy" id="1070528"/>
    <lineage>
        <taxon>unclassified sequences</taxon>
        <taxon>metagenomes</taxon>
        <taxon>organismal metagenomes</taxon>
    </lineage>
</organism>